<comment type="catalytic activity">
    <reaction evidence="8">
        <text>Endonucleolytic cleavage of single-stranded RNA in A- and U-rich regions.</text>
        <dbReference type="EC" id="3.1.26.12"/>
    </reaction>
</comment>
<dbReference type="EMBL" id="VDUZ01000019">
    <property type="protein sequence ID" value="TXL74281.1"/>
    <property type="molecule type" value="Genomic_DNA"/>
</dbReference>
<dbReference type="Proteomes" id="UP000321638">
    <property type="component" value="Unassembled WGS sequence"/>
</dbReference>
<feature type="domain" description="RNA-binding protein AU-1/Ribonuclease E/G" evidence="10">
    <location>
        <begin position="336"/>
        <end position="606"/>
    </location>
</feature>
<dbReference type="GO" id="GO:0009898">
    <property type="term" value="C:cytoplasmic side of plasma membrane"/>
    <property type="evidence" value="ECO:0007669"/>
    <property type="project" value="UniProtKB-UniRule"/>
</dbReference>
<keyword evidence="8" id="KW-1003">Cell membrane</keyword>
<feature type="compositionally biased region" description="Low complexity" evidence="9">
    <location>
        <begin position="209"/>
        <end position="222"/>
    </location>
</feature>
<keyword evidence="13" id="KW-1185">Reference proteome</keyword>
<evidence type="ECO:0000256" key="3">
    <source>
        <dbReference type="ARBA" id="ARBA00022723"/>
    </source>
</evidence>
<comment type="caution">
    <text evidence="12">The sequence shown here is derived from an EMBL/GenBank/DDBJ whole genome shotgun (WGS) entry which is preliminary data.</text>
</comment>
<gene>
    <name evidence="8" type="primary">rne</name>
    <name evidence="12" type="ORF">FHP25_17490</name>
</gene>
<organism evidence="12 13">
    <name type="scientific">Vineibacter terrae</name>
    <dbReference type="NCBI Taxonomy" id="2586908"/>
    <lineage>
        <taxon>Bacteria</taxon>
        <taxon>Pseudomonadati</taxon>
        <taxon>Pseudomonadota</taxon>
        <taxon>Alphaproteobacteria</taxon>
        <taxon>Hyphomicrobiales</taxon>
        <taxon>Vineibacter</taxon>
    </lineage>
</organism>
<evidence type="ECO:0000313" key="12">
    <source>
        <dbReference type="EMBL" id="TXL74281.1"/>
    </source>
</evidence>
<dbReference type="GO" id="GO:0019843">
    <property type="term" value="F:rRNA binding"/>
    <property type="evidence" value="ECO:0007669"/>
    <property type="project" value="UniProtKB-KW"/>
</dbReference>
<feature type="binding site" evidence="8">
    <location>
        <position position="619"/>
    </location>
    <ligand>
        <name>Zn(2+)</name>
        <dbReference type="ChEBI" id="CHEBI:29105"/>
        <note>ligand shared between dimeric partners</note>
    </ligand>
</feature>
<feature type="compositionally biased region" description="Acidic residues" evidence="9">
    <location>
        <begin position="813"/>
        <end position="823"/>
    </location>
</feature>
<keyword evidence="8" id="KW-0699">rRNA-binding</keyword>
<keyword evidence="2 8" id="KW-0540">Nuclease</keyword>
<dbReference type="SUPFAM" id="SSF50249">
    <property type="entry name" value="Nucleic acid-binding proteins"/>
    <property type="match status" value="1"/>
</dbReference>
<protein>
    <recommendedName>
        <fullName evidence="8">Ribonuclease E</fullName>
        <shortName evidence="8">RNase E</shortName>
        <ecNumber evidence="8">3.1.26.12</ecNumber>
    </recommendedName>
</protein>
<dbReference type="GO" id="GO:0000049">
    <property type="term" value="F:tRNA binding"/>
    <property type="evidence" value="ECO:0007669"/>
    <property type="project" value="UniProtKB-KW"/>
</dbReference>
<keyword evidence="8" id="KW-0820">tRNA-binding</keyword>
<dbReference type="PANTHER" id="PTHR30001:SF1">
    <property type="entry name" value="RIBONUCLEASE E_G-LIKE PROTEIN, CHLOROPLASTIC"/>
    <property type="match status" value="1"/>
</dbReference>
<keyword evidence="6 8" id="KW-0460">Magnesium</keyword>
<comment type="similarity">
    <text evidence="8">Belongs to the RNase E/G family. RNase E subfamily.</text>
</comment>
<feature type="compositionally biased region" description="Low complexity" evidence="9">
    <location>
        <begin position="895"/>
        <end position="916"/>
    </location>
</feature>
<dbReference type="OrthoDB" id="9804278at2"/>
<dbReference type="GO" id="GO:0006402">
    <property type="term" value="P:mRNA catabolic process"/>
    <property type="evidence" value="ECO:0007669"/>
    <property type="project" value="UniProtKB-UniRule"/>
</dbReference>
<comment type="subcellular location">
    <subcellularLocation>
        <location evidence="8">Cytoplasm</location>
    </subcellularLocation>
    <subcellularLocation>
        <location evidence="8">Cell inner membrane</location>
        <topology evidence="8">Peripheral membrane protein</topology>
        <orientation evidence="8">Cytoplasmic side</orientation>
    </subcellularLocation>
</comment>
<keyword evidence="5 8" id="KW-0378">Hydrolase</keyword>
<keyword evidence="8" id="KW-0472">Membrane</keyword>
<dbReference type="InterPro" id="IPR019307">
    <property type="entry name" value="RNA-bd_AU-1/RNase_E/G"/>
</dbReference>
<proteinExistence type="inferred from homology"/>
<keyword evidence="4 8" id="KW-0255">Endonuclease</keyword>
<evidence type="ECO:0000256" key="6">
    <source>
        <dbReference type="ARBA" id="ARBA00022842"/>
    </source>
</evidence>
<accession>A0A5C8PK82</accession>
<keyword evidence="8" id="KW-0997">Cell inner membrane</keyword>
<dbReference type="Gene3D" id="3.40.1260.20">
    <property type="entry name" value="Ribonuclease E, catalytic domain"/>
    <property type="match status" value="1"/>
</dbReference>
<keyword evidence="3 8" id="KW-0479">Metal-binding</keyword>
<dbReference type="PANTHER" id="PTHR30001">
    <property type="entry name" value="RIBONUCLEASE"/>
    <property type="match status" value="1"/>
</dbReference>
<keyword evidence="8" id="KW-0862">Zinc</keyword>
<feature type="region of interest" description="Required for zinc-mediated homotetramerization and catalytic activity" evidence="8">
    <location>
        <begin position="619"/>
        <end position="622"/>
    </location>
</feature>
<feature type="compositionally biased region" description="Pro residues" evidence="9">
    <location>
        <begin position="932"/>
        <end position="941"/>
    </location>
</feature>
<dbReference type="Pfam" id="PF10150">
    <property type="entry name" value="RNase_E_G"/>
    <property type="match status" value="1"/>
</dbReference>
<dbReference type="GO" id="GO:0006364">
    <property type="term" value="P:rRNA processing"/>
    <property type="evidence" value="ECO:0007669"/>
    <property type="project" value="UniProtKB-UniRule"/>
</dbReference>
<feature type="binding site" evidence="8">
    <location>
        <position position="518"/>
    </location>
    <ligand>
        <name>Mg(2+)</name>
        <dbReference type="ChEBI" id="CHEBI:18420"/>
        <note>catalytic</note>
    </ligand>
</feature>
<dbReference type="Pfam" id="PF20833">
    <property type="entry name" value="RNase_E_G_Thio"/>
    <property type="match status" value="1"/>
</dbReference>
<evidence type="ECO:0000313" key="13">
    <source>
        <dbReference type="Proteomes" id="UP000321638"/>
    </source>
</evidence>
<dbReference type="GO" id="GO:0000287">
    <property type="term" value="F:magnesium ion binding"/>
    <property type="evidence" value="ECO:0007669"/>
    <property type="project" value="UniProtKB-UniRule"/>
</dbReference>
<evidence type="ECO:0000256" key="4">
    <source>
        <dbReference type="ARBA" id="ARBA00022759"/>
    </source>
</evidence>
<keyword evidence="7 8" id="KW-0694">RNA-binding</keyword>
<feature type="compositionally biased region" description="Low complexity" evidence="9">
    <location>
        <begin position="229"/>
        <end position="255"/>
    </location>
</feature>
<evidence type="ECO:0000256" key="7">
    <source>
        <dbReference type="ARBA" id="ARBA00022884"/>
    </source>
</evidence>
<evidence type="ECO:0000259" key="11">
    <source>
        <dbReference type="Pfam" id="PF20833"/>
    </source>
</evidence>
<feature type="region of interest" description="Disordered" evidence="9">
    <location>
        <begin position="729"/>
        <end position="941"/>
    </location>
</feature>
<feature type="compositionally biased region" description="Low complexity" evidence="9">
    <location>
        <begin position="172"/>
        <end position="186"/>
    </location>
</feature>
<comment type="subunit">
    <text evidence="8">Homotetramer formed by a dimer of dimers.</text>
</comment>
<dbReference type="InterPro" id="IPR048583">
    <property type="entry name" value="RNase_E_G_thioredoxin-like"/>
</dbReference>
<dbReference type="InterPro" id="IPR004659">
    <property type="entry name" value="RNase_E/G"/>
</dbReference>
<feature type="region of interest" description="Disordered" evidence="9">
    <location>
        <begin position="134"/>
        <end position="304"/>
    </location>
</feature>
<name>A0A5C8PK82_9HYPH</name>
<evidence type="ECO:0000256" key="2">
    <source>
        <dbReference type="ARBA" id="ARBA00022722"/>
    </source>
</evidence>
<feature type="compositionally biased region" description="Basic and acidic residues" evidence="9">
    <location>
        <begin position="108"/>
        <end position="118"/>
    </location>
</feature>
<keyword evidence="1 8" id="KW-0963">Cytoplasm</keyword>
<dbReference type="GO" id="GO:0008995">
    <property type="term" value="F:ribonuclease E activity"/>
    <property type="evidence" value="ECO:0007669"/>
    <property type="project" value="UniProtKB-EC"/>
</dbReference>
<sequence length="984" mass="106270">MAKRMLVDATHPEETRVVVVDGTRLEEFDFETSSKKQLKGNIYLAKVVRIEPSLQAAFVEYGGNRHGFLAFSEIHPDYYQIPIADREKLLAEQAQRAQREDEGGNGDHSGRVDRSDIEDAREERAQFTAELMETSPGQVDAHAEHEHEPAHEAPAEPGADSAAEPPPPATEPPTIQEPPAAAAPEEPATRSETIAAAAATDSLTGPAVEDAPAAHDTAPPADTTDHADGAPAPAAPTGHEAAAADLPPAAEGAEGSEQPAPAGSTDAAVVDPSEAPQPEVPVETLGGDDYEQRPRRSPPPRQYKIQEVIKRRQILLVQVVKEERGNKGAALTTYLSLAGRYAVLMPNAGRGGGISRKITNAGDRKRMKEMLAELDVPSGMGVILRTAGLERSKAEIRRDYDYLMRLWDSIRDLTFQSKAPALIYEEGDIVKRSIRDLYNSDIEEVQIEGEHGFGRAQDFMRQLIPSHVPKVKLYRDGIPLFHRYQIETQLDAMHSPIVQLRSGAYIVINPTEALVAIDVNSGRATKERNIEETALRTNLEAAEEIARQVRLRDLAGLVVIDFIDMEESKHQGQVERRLKEAMKSDRARIQIGRISPFGLLELSRQRLRPSLLENVTEVCPHCEGTGRVRSVESTALHVLRGIEEEGVRRRAGEIVVKVPVAVALYLLNHKRTNIADAEQRYGFHVLIAGDDDLIPPHYDIERTKARSAVEPPPALRQTASAQYDEFEDGAEADDGAGAGEPIAEALAGEDSEDGRRRRRRRRRRRGDGKGEGEGGVGETAALDDTVQPGAEPNGDARLAEEETPEGTAAADDGAADGERDDIEAGTPAAETDEGDGQRRRRRGRRGGRGRRRDHDGSTEAADGTEPGMDTDAGDTAEAPVPPPAPDAMIEPPPAAATEEPLPPAALGEPPLAAAMEEPPPAPVVAAAEEPPAALPEPPPLPTPVLEIVAAAPEAETPPAPVVPSIAVEAPPEKPRRGWWSRLTS</sequence>
<evidence type="ECO:0000256" key="9">
    <source>
        <dbReference type="SAM" id="MobiDB-lite"/>
    </source>
</evidence>
<comment type="cofactor">
    <cofactor evidence="8">
        <name>Mg(2+)</name>
        <dbReference type="ChEBI" id="CHEBI:18420"/>
    </cofactor>
    <text evidence="8">Binds 1 Mg(2+) ion per subunit.</text>
</comment>
<dbReference type="GO" id="GO:0008033">
    <property type="term" value="P:tRNA processing"/>
    <property type="evidence" value="ECO:0007669"/>
    <property type="project" value="UniProtKB-UniRule"/>
</dbReference>
<dbReference type="HAMAP" id="MF_00970">
    <property type="entry name" value="RNase_E"/>
    <property type="match status" value="1"/>
</dbReference>
<feature type="compositionally biased region" description="Basic residues" evidence="9">
    <location>
        <begin position="756"/>
        <end position="766"/>
    </location>
</feature>
<dbReference type="RefSeq" id="WP_147848244.1">
    <property type="nucleotide sequence ID" value="NZ_VDUZ01000019.1"/>
</dbReference>
<dbReference type="EC" id="3.1.26.12" evidence="8"/>
<keyword evidence="8" id="KW-0698">rRNA processing</keyword>
<dbReference type="InterPro" id="IPR012340">
    <property type="entry name" value="NA-bd_OB-fold"/>
</dbReference>
<evidence type="ECO:0000256" key="5">
    <source>
        <dbReference type="ARBA" id="ARBA00022801"/>
    </source>
</evidence>
<feature type="binding site" evidence="8">
    <location>
        <position position="561"/>
    </location>
    <ligand>
        <name>Mg(2+)</name>
        <dbReference type="ChEBI" id="CHEBI:18420"/>
        <note>catalytic</note>
    </ligand>
</feature>
<evidence type="ECO:0000256" key="8">
    <source>
        <dbReference type="HAMAP-Rule" id="MF_00970"/>
    </source>
</evidence>
<feature type="binding site" evidence="8">
    <location>
        <position position="622"/>
    </location>
    <ligand>
        <name>Zn(2+)</name>
        <dbReference type="ChEBI" id="CHEBI:29105"/>
        <note>ligand shared between dimeric partners</note>
    </ligand>
</feature>
<comment type="cofactor">
    <cofactor evidence="8">
        <name>Zn(2+)</name>
        <dbReference type="ChEBI" id="CHEBI:29105"/>
    </cofactor>
    <text evidence="8">Binds 2 Zn(2+) ions per homotetramer.</text>
</comment>
<keyword evidence="8" id="KW-0819">tRNA processing</keyword>
<feature type="compositionally biased region" description="Basic residues" evidence="9">
    <location>
        <begin position="838"/>
        <end position="851"/>
    </location>
</feature>
<evidence type="ECO:0000256" key="1">
    <source>
        <dbReference type="ARBA" id="ARBA00022490"/>
    </source>
</evidence>
<dbReference type="InterPro" id="IPR028878">
    <property type="entry name" value="RNase_E"/>
</dbReference>
<reference evidence="12 13" key="1">
    <citation type="submission" date="2019-06" db="EMBL/GenBank/DDBJ databases">
        <title>New taxonomy in bacterial strain CC-CFT640, isolated from vineyard.</title>
        <authorList>
            <person name="Lin S.-Y."/>
            <person name="Tsai C.-F."/>
            <person name="Young C.-C."/>
        </authorList>
    </citation>
    <scope>NUCLEOTIDE SEQUENCE [LARGE SCALE GENOMIC DNA]</scope>
    <source>
        <strain evidence="12 13">CC-CFT640</strain>
    </source>
</reference>
<feature type="compositionally biased region" description="Basic and acidic residues" evidence="9">
    <location>
        <begin position="141"/>
        <end position="154"/>
    </location>
</feature>
<dbReference type="AlphaFoldDB" id="A0A5C8PK82"/>
<feature type="region of interest" description="Disordered" evidence="9">
    <location>
        <begin position="92"/>
        <end position="118"/>
    </location>
</feature>
<evidence type="ECO:0000259" key="10">
    <source>
        <dbReference type="Pfam" id="PF10150"/>
    </source>
</evidence>
<dbReference type="GO" id="GO:0005737">
    <property type="term" value="C:cytoplasm"/>
    <property type="evidence" value="ECO:0007669"/>
    <property type="project" value="UniProtKB-SubCell"/>
</dbReference>
<feature type="compositionally biased region" description="Pro residues" evidence="9">
    <location>
        <begin position="879"/>
        <end position="894"/>
    </location>
</feature>
<dbReference type="GO" id="GO:0008270">
    <property type="term" value="F:zinc ion binding"/>
    <property type="evidence" value="ECO:0007669"/>
    <property type="project" value="UniProtKB-UniRule"/>
</dbReference>
<dbReference type="NCBIfam" id="TIGR00757">
    <property type="entry name" value="RNaseEG"/>
    <property type="match status" value="1"/>
</dbReference>
<dbReference type="Gene3D" id="2.40.50.140">
    <property type="entry name" value="Nucleic acid-binding proteins"/>
    <property type="match status" value="1"/>
</dbReference>
<feature type="domain" description="RNase E/G thioredoxin-like" evidence="11">
    <location>
        <begin position="618"/>
        <end position="702"/>
    </location>
</feature>
<comment type="function">
    <text evidence="8">Endoribonuclease that plays a central role in RNA processing and decay. Required for the maturation of 5S and 16S rRNAs and the majority of tRNAs. Also involved in the degradation of most mRNAs.</text>
</comment>